<proteinExistence type="predicted"/>
<evidence type="ECO:0000313" key="2">
    <source>
        <dbReference type="EMBL" id="KAF2654796.1"/>
    </source>
</evidence>
<feature type="transmembrane region" description="Helical" evidence="1">
    <location>
        <begin position="48"/>
        <end position="65"/>
    </location>
</feature>
<evidence type="ECO:0000313" key="3">
    <source>
        <dbReference type="Proteomes" id="UP000799324"/>
    </source>
</evidence>
<reference evidence="2" key="1">
    <citation type="journal article" date="2020" name="Stud. Mycol.">
        <title>101 Dothideomycetes genomes: a test case for predicting lifestyles and emergence of pathogens.</title>
        <authorList>
            <person name="Haridas S."/>
            <person name="Albert R."/>
            <person name="Binder M."/>
            <person name="Bloem J."/>
            <person name="Labutti K."/>
            <person name="Salamov A."/>
            <person name="Andreopoulos B."/>
            <person name="Baker S."/>
            <person name="Barry K."/>
            <person name="Bills G."/>
            <person name="Bluhm B."/>
            <person name="Cannon C."/>
            <person name="Castanera R."/>
            <person name="Culley D."/>
            <person name="Daum C."/>
            <person name="Ezra D."/>
            <person name="Gonzalez J."/>
            <person name="Henrissat B."/>
            <person name="Kuo A."/>
            <person name="Liang C."/>
            <person name="Lipzen A."/>
            <person name="Lutzoni F."/>
            <person name="Magnuson J."/>
            <person name="Mondo S."/>
            <person name="Nolan M."/>
            <person name="Ohm R."/>
            <person name="Pangilinan J."/>
            <person name="Park H.-J."/>
            <person name="Ramirez L."/>
            <person name="Alfaro M."/>
            <person name="Sun H."/>
            <person name="Tritt A."/>
            <person name="Yoshinaga Y."/>
            <person name="Zwiers L.-H."/>
            <person name="Turgeon B."/>
            <person name="Goodwin S."/>
            <person name="Spatafora J."/>
            <person name="Crous P."/>
            <person name="Grigoriev I."/>
        </authorList>
    </citation>
    <scope>NUCLEOTIDE SEQUENCE</scope>
    <source>
        <strain evidence="2">CBS 122681</strain>
    </source>
</reference>
<keyword evidence="3" id="KW-1185">Reference proteome</keyword>
<evidence type="ECO:0000256" key="1">
    <source>
        <dbReference type="SAM" id="Phobius"/>
    </source>
</evidence>
<keyword evidence="1" id="KW-1133">Transmembrane helix</keyword>
<sequence length="75" mass="8407">MTRPTPRMSFLSSASKYLTEPHPFSRRPITTAPHAVDYMVYARRVGRTGTFVFPIAAIILGWPLAAEKLGRRTGM</sequence>
<dbReference type="Proteomes" id="UP000799324">
    <property type="component" value="Unassembled WGS sequence"/>
</dbReference>
<dbReference type="AlphaFoldDB" id="A0A6A6T4H0"/>
<keyword evidence="1" id="KW-0472">Membrane</keyword>
<accession>A0A6A6T4H0</accession>
<name>A0A6A6T4H0_9PLEO</name>
<protein>
    <submittedName>
        <fullName evidence="2">Uncharacterized protein</fullName>
    </submittedName>
</protein>
<gene>
    <name evidence="2" type="ORF">K491DRAFT_693460</name>
</gene>
<organism evidence="2 3">
    <name type="scientific">Lophiostoma macrostomum CBS 122681</name>
    <dbReference type="NCBI Taxonomy" id="1314788"/>
    <lineage>
        <taxon>Eukaryota</taxon>
        <taxon>Fungi</taxon>
        <taxon>Dikarya</taxon>
        <taxon>Ascomycota</taxon>
        <taxon>Pezizomycotina</taxon>
        <taxon>Dothideomycetes</taxon>
        <taxon>Pleosporomycetidae</taxon>
        <taxon>Pleosporales</taxon>
        <taxon>Lophiostomataceae</taxon>
        <taxon>Lophiostoma</taxon>
    </lineage>
</organism>
<dbReference type="EMBL" id="MU004358">
    <property type="protein sequence ID" value="KAF2654796.1"/>
    <property type="molecule type" value="Genomic_DNA"/>
</dbReference>
<keyword evidence="1" id="KW-0812">Transmembrane</keyword>